<evidence type="ECO:0000256" key="4">
    <source>
        <dbReference type="ARBA" id="ARBA00016891"/>
    </source>
</evidence>
<evidence type="ECO:0000313" key="13">
    <source>
        <dbReference type="Proteomes" id="UP000437736"/>
    </source>
</evidence>
<evidence type="ECO:0000259" key="11">
    <source>
        <dbReference type="PROSITE" id="PS51671"/>
    </source>
</evidence>
<keyword evidence="7" id="KW-0520">NAD</keyword>
<evidence type="ECO:0000256" key="3">
    <source>
        <dbReference type="ARBA" id="ARBA00012068"/>
    </source>
</evidence>
<dbReference type="EC" id="1.3.1.12" evidence="3"/>
<evidence type="ECO:0000256" key="9">
    <source>
        <dbReference type="ARBA" id="ARBA00049260"/>
    </source>
</evidence>
<evidence type="ECO:0000256" key="8">
    <source>
        <dbReference type="ARBA" id="ARBA00023141"/>
    </source>
</evidence>
<dbReference type="PANTHER" id="PTHR21363:SF0">
    <property type="entry name" value="PREPHENATE DEHYDROGENASE [NADP(+)]"/>
    <property type="match status" value="1"/>
</dbReference>
<evidence type="ECO:0000256" key="2">
    <source>
        <dbReference type="ARBA" id="ARBA00007964"/>
    </source>
</evidence>
<organism evidence="12 13">
    <name type="scientific">Acidiferrimicrobium australe</name>
    <dbReference type="NCBI Taxonomy" id="2664430"/>
    <lineage>
        <taxon>Bacteria</taxon>
        <taxon>Bacillati</taxon>
        <taxon>Actinomycetota</taxon>
        <taxon>Acidimicrobiia</taxon>
        <taxon>Acidimicrobiales</taxon>
        <taxon>Acidimicrobiaceae</taxon>
        <taxon>Acidiferrimicrobium</taxon>
    </lineage>
</organism>
<proteinExistence type="inferred from homology"/>
<keyword evidence="8" id="KW-0028">Amino-acid biosynthesis</keyword>
<evidence type="ECO:0000256" key="1">
    <source>
        <dbReference type="ARBA" id="ARBA00005067"/>
    </source>
</evidence>
<keyword evidence="6" id="KW-0560">Oxidoreductase</keyword>
<sequence length="280" mass="29170">RRALRRGGVVTDVAGIKGPIAAALPEPSFVGGHPMAGSEQQGLDGADPDLFEGATWVLTPTATTDADAYATVQSVASTLGALVVAVPPERHDQLVALISHVPHLTAATLMNLAADSALEHGTLLRLAAGGFRDMTRIAAGDPGIWPDVCRDNKAAIVAALDGLIDALREVREAVGGADREGLLKHLERASEARRNLPVGAPAPRESVEVRVPVPDRPAVLAEVTTLLAEVGVNIYDIEIAHSAEGERGVLVMVVSAAAVPVAREVLTGRGYRLSVKRMEG</sequence>
<dbReference type="Gene3D" id="3.40.50.720">
    <property type="entry name" value="NAD(P)-binding Rossmann-like Domain"/>
    <property type="match status" value="1"/>
</dbReference>
<keyword evidence="8" id="KW-0057">Aromatic amino acid biosynthesis</keyword>
<dbReference type="InterPro" id="IPR002912">
    <property type="entry name" value="ACT_dom"/>
</dbReference>
<comment type="caution">
    <text evidence="12">The sequence shown here is derived from an EMBL/GenBank/DDBJ whole genome shotgun (WGS) entry which is preliminary data.</text>
</comment>
<dbReference type="Pfam" id="PF20463">
    <property type="entry name" value="PDH_C"/>
    <property type="match status" value="1"/>
</dbReference>
<dbReference type="Pfam" id="PF02153">
    <property type="entry name" value="PDH_N"/>
    <property type="match status" value="1"/>
</dbReference>
<dbReference type="SUPFAM" id="SSF55021">
    <property type="entry name" value="ACT-like"/>
    <property type="match status" value="1"/>
</dbReference>
<dbReference type="InterPro" id="IPR050812">
    <property type="entry name" value="Preph/Arog_dehydrog"/>
</dbReference>
<dbReference type="EMBL" id="WJHE01000734">
    <property type="protein sequence ID" value="MST33811.1"/>
    <property type="molecule type" value="Genomic_DNA"/>
</dbReference>
<dbReference type="PROSITE" id="PS51176">
    <property type="entry name" value="PDH_ADH"/>
    <property type="match status" value="1"/>
</dbReference>
<comment type="catalytic activity">
    <reaction evidence="9">
        <text>prephenate + NAD(+) = 3-(4-hydroxyphenyl)pyruvate + CO2 + NADH</text>
        <dbReference type="Rhea" id="RHEA:13869"/>
        <dbReference type="ChEBI" id="CHEBI:16526"/>
        <dbReference type="ChEBI" id="CHEBI:29934"/>
        <dbReference type="ChEBI" id="CHEBI:36242"/>
        <dbReference type="ChEBI" id="CHEBI:57540"/>
        <dbReference type="ChEBI" id="CHEBI:57945"/>
        <dbReference type="EC" id="1.3.1.12"/>
    </reaction>
</comment>
<dbReference type="PROSITE" id="PS51671">
    <property type="entry name" value="ACT"/>
    <property type="match status" value="1"/>
</dbReference>
<dbReference type="Proteomes" id="UP000437736">
    <property type="component" value="Unassembled WGS sequence"/>
</dbReference>
<dbReference type="InterPro" id="IPR003099">
    <property type="entry name" value="Prephen_DH"/>
</dbReference>
<evidence type="ECO:0000256" key="6">
    <source>
        <dbReference type="ARBA" id="ARBA00023002"/>
    </source>
</evidence>
<dbReference type="Gene3D" id="3.30.70.260">
    <property type="match status" value="1"/>
</dbReference>
<dbReference type="Gene3D" id="1.10.3660.10">
    <property type="entry name" value="6-phosphogluconate dehydrogenase C-terminal like domain"/>
    <property type="match status" value="1"/>
</dbReference>
<accession>A0ABW9QVZ2</accession>
<comment type="similarity">
    <text evidence="2">Belongs to the prephenate/arogenate dehydrogenase family.</text>
</comment>
<dbReference type="InterPro" id="IPR045865">
    <property type="entry name" value="ACT-like_dom_sf"/>
</dbReference>
<feature type="non-terminal residue" evidence="12">
    <location>
        <position position="1"/>
    </location>
</feature>
<dbReference type="InterPro" id="IPR036291">
    <property type="entry name" value="NAD(P)-bd_dom_sf"/>
</dbReference>
<keyword evidence="5" id="KW-0827">Tyrosine biosynthesis</keyword>
<keyword evidence="13" id="KW-1185">Reference proteome</keyword>
<protein>
    <recommendedName>
        <fullName evidence="4">Prephenate dehydrogenase</fullName>
        <ecNumber evidence="3">1.3.1.12</ecNumber>
    </recommendedName>
</protein>
<dbReference type="InterPro" id="IPR046826">
    <property type="entry name" value="PDH_N"/>
</dbReference>
<reference evidence="12 13" key="1">
    <citation type="submission" date="2019-11" db="EMBL/GenBank/DDBJ databases">
        <title>Acidiferrimicrobium australis gen. nov., sp. nov., an acidophilic and obligately heterotrophic, member of the Actinobacteria that catalyses dissimilatory oxido- reduction of iron isolated from metal-rich acidic water in Chile.</title>
        <authorList>
            <person name="Gonzalez D."/>
            <person name="Huber K."/>
            <person name="Hedrich S."/>
            <person name="Rojas-Villalobos C."/>
            <person name="Quatrini R."/>
            <person name="Dinamarca M.A."/>
            <person name="Schwarz A."/>
            <person name="Canales C."/>
            <person name="Nancucheo I."/>
        </authorList>
    </citation>
    <scope>NUCLEOTIDE SEQUENCE [LARGE SCALE GENOMIC DNA]</scope>
    <source>
        <strain evidence="12 13">USS-CCA1</strain>
    </source>
</reference>
<evidence type="ECO:0000313" key="12">
    <source>
        <dbReference type="EMBL" id="MST33811.1"/>
    </source>
</evidence>
<feature type="domain" description="ACT" evidence="11">
    <location>
        <begin position="208"/>
        <end position="280"/>
    </location>
</feature>
<dbReference type="SUPFAM" id="SSF51735">
    <property type="entry name" value="NAD(P)-binding Rossmann-fold domains"/>
    <property type="match status" value="1"/>
</dbReference>
<dbReference type="InterPro" id="IPR046825">
    <property type="entry name" value="PDH_C"/>
</dbReference>
<feature type="domain" description="Prephenate/arogenate dehydrogenase" evidence="10">
    <location>
        <begin position="1"/>
        <end position="204"/>
    </location>
</feature>
<evidence type="ECO:0000256" key="5">
    <source>
        <dbReference type="ARBA" id="ARBA00022498"/>
    </source>
</evidence>
<dbReference type="InterPro" id="IPR008927">
    <property type="entry name" value="6-PGluconate_DH-like_C_sf"/>
</dbReference>
<dbReference type="SUPFAM" id="SSF48179">
    <property type="entry name" value="6-phosphogluconate dehydrogenase C-terminal domain-like"/>
    <property type="match status" value="1"/>
</dbReference>
<name>A0ABW9QVZ2_9ACTN</name>
<dbReference type="PANTHER" id="PTHR21363">
    <property type="entry name" value="PREPHENATE DEHYDROGENASE"/>
    <property type="match status" value="1"/>
</dbReference>
<evidence type="ECO:0000256" key="7">
    <source>
        <dbReference type="ARBA" id="ARBA00023027"/>
    </source>
</evidence>
<evidence type="ECO:0000259" key="10">
    <source>
        <dbReference type="PROSITE" id="PS51176"/>
    </source>
</evidence>
<gene>
    <name evidence="12" type="ORF">GHK86_13925</name>
</gene>
<comment type="pathway">
    <text evidence="1">Amino-acid biosynthesis; L-tyrosine biosynthesis; (4-hydroxyphenyl)pyruvate from prephenate (NAD(+) route): step 1/1.</text>
</comment>